<name>A0A1B6CIP5_9HEMI</name>
<reference evidence="1" key="1">
    <citation type="submission" date="2015-12" db="EMBL/GenBank/DDBJ databases">
        <title>De novo transcriptome assembly of four potential Pierce s Disease insect vectors from Arizona vineyards.</title>
        <authorList>
            <person name="Tassone E.E."/>
        </authorList>
    </citation>
    <scope>NUCLEOTIDE SEQUENCE</scope>
</reference>
<sequence>TVKFSCGVVRIMAPSDDDDALAVLLLAIRNSENKVRRKLWTKNWLKKRKVFSHVNLLNELRFSPKDWHNYLRMDEDTYLRLLSLVTPIIQKKDTIMRTAISPHERLSATLRFLATGRCYEDLKFFTAISPFGSPLTKFATSMVNL</sequence>
<organism evidence="1">
    <name type="scientific">Clastoptera arizonana</name>
    <name type="common">Arizona spittle bug</name>
    <dbReference type="NCBI Taxonomy" id="38151"/>
    <lineage>
        <taxon>Eukaryota</taxon>
        <taxon>Metazoa</taxon>
        <taxon>Ecdysozoa</taxon>
        <taxon>Arthropoda</taxon>
        <taxon>Hexapoda</taxon>
        <taxon>Insecta</taxon>
        <taxon>Pterygota</taxon>
        <taxon>Neoptera</taxon>
        <taxon>Paraneoptera</taxon>
        <taxon>Hemiptera</taxon>
        <taxon>Auchenorrhyncha</taxon>
        <taxon>Cercopoidea</taxon>
        <taxon>Clastopteridae</taxon>
        <taxon>Clastoptera</taxon>
    </lineage>
</organism>
<gene>
    <name evidence="1" type="ORF">g.6727</name>
</gene>
<feature type="non-terminal residue" evidence="1">
    <location>
        <position position="1"/>
    </location>
</feature>
<proteinExistence type="predicted"/>
<dbReference type="AlphaFoldDB" id="A0A1B6CIP5"/>
<evidence type="ECO:0000313" key="1">
    <source>
        <dbReference type="EMBL" id="JAS13215.1"/>
    </source>
</evidence>
<protein>
    <submittedName>
        <fullName evidence="1">Uncharacterized protein</fullName>
    </submittedName>
</protein>
<accession>A0A1B6CIP5</accession>
<dbReference type="EMBL" id="GEDC01024083">
    <property type="protein sequence ID" value="JAS13215.1"/>
    <property type="molecule type" value="Transcribed_RNA"/>
</dbReference>